<gene>
    <name evidence="1" type="ORF">S03H2_61292</name>
</gene>
<reference evidence="1" key="1">
    <citation type="journal article" date="2014" name="Front. Microbiol.">
        <title>High frequency of phylogenetically diverse reductive dehalogenase-homologous genes in deep subseafloor sedimentary metagenomes.</title>
        <authorList>
            <person name="Kawai M."/>
            <person name="Futagami T."/>
            <person name="Toyoda A."/>
            <person name="Takaki Y."/>
            <person name="Nishi S."/>
            <person name="Hori S."/>
            <person name="Arai W."/>
            <person name="Tsubouchi T."/>
            <person name="Morono Y."/>
            <person name="Uchiyama I."/>
            <person name="Ito T."/>
            <person name="Fujiyama A."/>
            <person name="Inagaki F."/>
            <person name="Takami H."/>
        </authorList>
    </citation>
    <scope>NUCLEOTIDE SEQUENCE</scope>
    <source>
        <strain evidence="1">Expedition CK06-06</strain>
    </source>
</reference>
<evidence type="ECO:0008006" key="2">
    <source>
        <dbReference type="Google" id="ProtNLM"/>
    </source>
</evidence>
<dbReference type="PANTHER" id="PTHR34237">
    <property type="entry name" value="PAREP8-RELATED"/>
    <property type="match status" value="1"/>
</dbReference>
<protein>
    <recommendedName>
        <fullName evidence="2">HEPN domain-containing protein</fullName>
    </recommendedName>
</protein>
<accession>X1JVW5</accession>
<dbReference type="Gene3D" id="1.20.120.330">
    <property type="entry name" value="Nucleotidyltransferases domain 2"/>
    <property type="match status" value="1"/>
</dbReference>
<organism evidence="1">
    <name type="scientific">marine sediment metagenome</name>
    <dbReference type="NCBI Taxonomy" id="412755"/>
    <lineage>
        <taxon>unclassified sequences</taxon>
        <taxon>metagenomes</taxon>
        <taxon>ecological metagenomes</taxon>
    </lineage>
</organism>
<sequence length="115" mass="13136">MNQREVLEKYKAQSVHYLENAYKSIDAGDSEKASEFLWGSMAEAIKAVAATKGVTFRGHRQLWDYAESLSKELDDKSIFDSFLHANSLHSNFYESELELKDVIRIADEVRMTVGK</sequence>
<feature type="non-terminal residue" evidence="1">
    <location>
        <position position="115"/>
    </location>
</feature>
<comment type="caution">
    <text evidence="1">The sequence shown here is derived from an EMBL/GenBank/DDBJ whole genome shotgun (WGS) entry which is preliminary data.</text>
</comment>
<dbReference type="Pfam" id="PF05942">
    <property type="entry name" value="PaREP1"/>
    <property type="match status" value="1"/>
</dbReference>
<proteinExistence type="predicted"/>
<evidence type="ECO:0000313" key="1">
    <source>
        <dbReference type="EMBL" id="GAH82404.1"/>
    </source>
</evidence>
<name>X1JVW5_9ZZZZ</name>
<dbReference type="PANTHER" id="PTHR34237:SF1">
    <property type="entry name" value="PAREP8"/>
    <property type="match status" value="1"/>
</dbReference>
<dbReference type="AlphaFoldDB" id="X1JVW5"/>
<dbReference type="EMBL" id="BARU01039557">
    <property type="protein sequence ID" value="GAH82404.1"/>
    <property type="molecule type" value="Genomic_DNA"/>
</dbReference>
<dbReference type="InterPro" id="IPR010268">
    <property type="entry name" value="PaREP1"/>
</dbReference>